<evidence type="ECO:0000313" key="3">
    <source>
        <dbReference type="Proteomes" id="UP000009169"/>
    </source>
</evidence>
<dbReference type="EMBL" id="DS995797">
    <property type="protein sequence ID" value="EGE09210.1"/>
    <property type="molecule type" value="Genomic_DNA"/>
</dbReference>
<dbReference type="VEuPathDB" id="FungiDB:TEQG_08025"/>
<keyword evidence="3" id="KW-1185">Reference proteome</keyword>
<dbReference type="Proteomes" id="UP000009169">
    <property type="component" value="Unassembled WGS sequence"/>
</dbReference>
<accession>F2Q4Z2</accession>
<reference evidence="3" key="1">
    <citation type="journal article" date="2012" name="MBio">
        <title>Comparative genome analysis of Trichophyton rubrum and related dermatophytes reveals candidate genes involved in infection.</title>
        <authorList>
            <person name="Martinez D.A."/>
            <person name="Oliver B.G."/>
            <person name="Graeser Y."/>
            <person name="Goldberg J.M."/>
            <person name="Li W."/>
            <person name="Martinez-Rossi N.M."/>
            <person name="Monod M."/>
            <person name="Shelest E."/>
            <person name="Barton R.C."/>
            <person name="Birch E."/>
            <person name="Brakhage A.A."/>
            <person name="Chen Z."/>
            <person name="Gurr S.J."/>
            <person name="Heiman D."/>
            <person name="Heitman J."/>
            <person name="Kosti I."/>
            <person name="Rossi A."/>
            <person name="Saif S."/>
            <person name="Samalova M."/>
            <person name="Saunders C.W."/>
            <person name="Shea T."/>
            <person name="Summerbell R.C."/>
            <person name="Xu J."/>
            <person name="Young S."/>
            <person name="Zeng Q."/>
            <person name="Birren B.W."/>
            <person name="Cuomo C.A."/>
            <person name="White T.C."/>
        </authorList>
    </citation>
    <scope>NUCLEOTIDE SEQUENCE [LARGE SCALE GENOMIC DNA]</scope>
    <source>
        <strain evidence="3">ATCC MYA-4606 / CBS 127.97</strain>
    </source>
</reference>
<name>F2Q4Z2_TRIEC</name>
<gene>
    <name evidence="2" type="ORF">TEQG_08025</name>
</gene>
<dbReference type="AlphaFoldDB" id="F2Q4Z2"/>
<organism evidence="2 3">
    <name type="scientific">Trichophyton equinum (strain ATCC MYA-4606 / CBS 127.97)</name>
    <name type="common">Horse ringworm fungus</name>
    <dbReference type="NCBI Taxonomy" id="559882"/>
    <lineage>
        <taxon>Eukaryota</taxon>
        <taxon>Fungi</taxon>
        <taxon>Dikarya</taxon>
        <taxon>Ascomycota</taxon>
        <taxon>Pezizomycotina</taxon>
        <taxon>Eurotiomycetes</taxon>
        <taxon>Eurotiomycetidae</taxon>
        <taxon>Onygenales</taxon>
        <taxon>Arthrodermataceae</taxon>
        <taxon>Trichophyton</taxon>
    </lineage>
</organism>
<evidence type="ECO:0000256" key="1">
    <source>
        <dbReference type="SAM" id="MobiDB-lite"/>
    </source>
</evidence>
<evidence type="ECO:0000313" key="2">
    <source>
        <dbReference type="EMBL" id="EGE09210.1"/>
    </source>
</evidence>
<protein>
    <submittedName>
        <fullName evidence="2">Uncharacterized protein</fullName>
    </submittedName>
</protein>
<proteinExistence type="predicted"/>
<dbReference type="HOGENOM" id="CLU_1751025_0_0_1"/>
<feature type="region of interest" description="Disordered" evidence="1">
    <location>
        <begin position="28"/>
        <end position="49"/>
    </location>
</feature>
<sequence>MSLTISCVRETLSQGLAFWPLKEKQTRITHPSTFGNPGPQEMEGNWRSDSGKNAWVQRVSYKSNETLEGCVQRKKAAASQPPASSALIKQGCCPPKNPLRTPGCLSSESSVHSDCPPLHVYPQATTGDNCNIAYTFQSESQSALWLSVG</sequence>